<protein>
    <submittedName>
        <fullName evidence="9">Carbohydrate ABC transporter permease</fullName>
    </submittedName>
</protein>
<name>A0A426DDP5_9FIRM</name>
<dbReference type="InterPro" id="IPR000515">
    <property type="entry name" value="MetI-like"/>
</dbReference>
<evidence type="ECO:0000256" key="1">
    <source>
        <dbReference type="ARBA" id="ARBA00004651"/>
    </source>
</evidence>
<evidence type="ECO:0000256" key="6">
    <source>
        <dbReference type="ARBA" id="ARBA00023136"/>
    </source>
</evidence>
<keyword evidence="10" id="KW-1185">Reference proteome</keyword>
<organism evidence="9 10">
    <name type="scientific">Schaedlerella arabinosiphila</name>
    <dbReference type="NCBI Taxonomy" id="2044587"/>
    <lineage>
        <taxon>Bacteria</taxon>
        <taxon>Bacillati</taxon>
        <taxon>Bacillota</taxon>
        <taxon>Clostridia</taxon>
        <taxon>Lachnospirales</taxon>
        <taxon>Lachnospiraceae</taxon>
        <taxon>Schaedlerella</taxon>
    </lineage>
</organism>
<feature type="transmembrane region" description="Helical" evidence="7">
    <location>
        <begin position="249"/>
        <end position="270"/>
    </location>
</feature>
<accession>A0A426DDP5</accession>
<feature type="transmembrane region" description="Helical" evidence="7">
    <location>
        <begin position="148"/>
        <end position="171"/>
    </location>
</feature>
<evidence type="ECO:0000256" key="7">
    <source>
        <dbReference type="RuleBase" id="RU363032"/>
    </source>
</evidence>
<dbReference type="Proteomes" id="UP000274920">
    <property type="component" value="Unassembled WGS sequence"/>
</dbReference>
<dbReference type="GO" id="GO:0055085">
    <property type="term" value="P:transmembrane transport"/>
    <property type="evidence" value="ECO:0007669"/>
    <property type="project" value="InterPro"/>
</dbReference>
<keyword evidence="3" id="KW-1003">Cell membrane</keyword>
<keyword evidence="2 7" id="KW-0813">Transport</keyword>
<sequence>MNKEIRKRKKKGAGAVVSALVNAMIAALSVFCLFPVAWMLYSSVKDEAAFKRNIVGLPTEFHFENYLAAIKTGKMDIAFVNSVLVSVTAVVLLIFIAFMAGVIFARYVFKGKTLLYTMFLSGMLIPVHSLLIPVFIELKFFSLINNRFVLALIYTAFGLPKAIFLVTTFAATIPREIEEAVIMDGGNTFDIFFKVFLPISKPVLSTVTILSFLDAWNEFPFSLILMGKPELKTLPIALTYFTGQHSVQYTPMMAGLTIATLPVVVIYFMFHKKIMEGMVAGSVKG</sequence>
<dbReference type="CDD" id="cd06261">
    <property type="entry name" value="TM_PBP2"/>
    <property type="match status" value="1"/>
</dbReference>
<comment type="similarity">
    <text evidence="7">Belongs to the binding-protein-dependent transport system permease family.</text>
</comment>
<gene>
    <name evidence="9" type="ORF">EBB54_05280</name>
</gene>
<evidence type="ECO:0000256" key="5">
    <source>
        <dbReference type="ARBA" id="ARBA00022989"/>
    </source>
</evidence>
<dbReference type="AlphaFoldDB" id="A0A426DDP5"/>
<evidence type="ECO:0000256" key="4">
    <source>
        <dbReference type="ARBA" id="ARBA00022692"/>
    </source>
</evidence>
<dbReference type="InterPro" id="IPR035906">
    <property type="entry name" value="MetI-like_sf"/>
</dbReference>
<comment type="caution">
    <text evidence="9">The sequence shown here is derived from an EMBL/GenBank/DDBJ whole genome shotgun (WGS) entry which is preliminary data.</text>
</comment>
<feature type="domain" description="ABC transmembrane type-1" evidence="8">
    <location>
        <begin position="79"/>
        <end position="270"/>
    </location>
</feature>
<proteinExistence type="inferred from homology"/>
<dbReference type="GO" id="GO:0005886">
    <property type="term" value="C:plasma membrane"/>
    <property type="evidence" value="ECO:0007669"/>
    <property type="project" value="UniProtKB-SubCell"/>
</dbReference>
<dbReference type="RefSeq" id="WP_125126629.1">
    <property type="nucleotide sequence ID" value="NZ_RHJS01000002.1"/>
</dbReference>
<feature type="transmembrane region" description="Helical" evidence="7">
    <location>
        <begin position="191"/>
        <end position="213"/>
    </location>
</feature>
<feature type="transmembrane region" description="Helical" evidence="7">
    <location>
        <begin position="83"/>
        <end position="107"/>
    </location>
</feature>
<comment type="subcellular location">
    <subcellularLocation>
        <location evidence="1 7">Cell membrane</location>
        <topology evidence="1 7">Multi-pass membrane protein</topology>
    </subcellularLocation>
</comment>
<dbReference type="Pfam" id="PF00528">
    <property type="entry name" value="BPD_transp_1"/>
    <property type="match status" value="1"/>
</dbReference>
<evidence type="ECO:0000259" key="8">
    <source>
        <dbReference type="PROSITE" id="PS50928"/>
    </source>
</evidence>
<dbReference type="PANTHER" id="PTHR43744:SF12">
    <property type="entry name" value="ABC TRANSPORTER PERMEASE PROTEIN MG189-RELATED"/>
    <property type="match status" value="1"/>
</dbReference>
<evidence type="ECO:0000313" key="10">
    <source>
        <dbReference type="Proteomes" id="UP000274920"/>
    </source>
</evidence>
<dbReference type="PANTHER" id="PTHR43744">
    <property type="entry name" value="ABC TRANSPORTER PERMEASE PROTEIN MG189-RELATED-RELATED"/>
    <property type="match status" value="1"/>
</dbReference>
<evidence type="ECO:0000313" key="9">
    <source>
        <dbReference type="EMBL" id="RRK30851.1"/>
    </source>
</evidence>
<evidence type="ECO:0000256" key="2">
    <source>
        <dbReference type="ARBA" id="ARBA00022448"/>
    </source>
</evidence>
<dbReference type="PROSITE" id="PS50928">
    <property type="entry name" value="ABC_TM1"/>
    <property type="match status" value="1"/>
</dbReference>
<dbReference type="EMBL" id="RHJS01000002">
    <property type="protein sequence ID" value="RRK30851.1"/>
    <property type="molecule type" value="Genomic_DNA"/>
</dbReference>
<keyword evidence="6 7" id="KW-0472">Membrane</keyword>
<dbReference type="Gene3D" id="1.10.3720.10">
    <property type="entry name" value="MetI-like"/>
    <property type="match status" value="1"/>
</dbReference>
<reference evidence="9" key="1">
    <citation type="submission" date="2018-10" db="EMBL/GenBank/DDBJ databases">
        <title>Schaedlerella arabinophila gen. nov. sp. nov., isolated from the mouse intestinal tract and comparative analysis with the genome of the closely related altered Schaedler flora strain ASF502.</title>
        <authorList>
            <person name="Miyake S."/>
            <person name="Soh M."/>
            <person name="Seedorf H."/>
        </authorList>
    </citation>
    <scope>NUCLEOTIDE SEQUENCE [LARGE SCALE GENOMIC DNA]</scope>
    <source>
        <strain evidence="9">DSM 106076</strain>
    </source>
</reference>
<feature type="transmembrane region" description="Helical" evidence="7">
    <location>
        <begin position="12"/>
        <end position="41"/>
    </location>
</feature>
<keyword evidence="4 7" id="KW-0812">Transmembrane</keyword>
<feature type="transmembrane region" description="Helical" evidence="7">
    <location>
        <begin position="114"/>
        <end position="136"/>
    </location>
</feature>
<evidence type="ECO:0000256" key="3">
    <source>
        <dbReference type="ARBA" id="ARBA00022475"/>
    </source>
</evidence>
<dbReference type="SUPFAM" id="SSF161098">
    <property type="entry name" value="MetI-like"/>
    <property type="match status" value="1"/>
</dbReference>
<keyword evidence="5 7" id="KW-1133">Transmembrane helix</keyword>